<evidence type="ECO:0008006" key="3">
    <source>
        <dbReference type="Google" id="ProtNLM"/>
    </source>
</evidence>
<accession>A0ABW4XZ09</accession>
<name>A0ABW4XZ09_9FLAO</name>
<keyword evidence="2" id="KW-1185">Reference proteome</keyword>
<sequence length="144" mass="16263">MKKLVILLSLTSLAINQSCDSTDGEIDLQGNNLFELQYINAGMSGEIIEKKDLEFNEFIELSSDNHFVKRRVYPDSTSIATGSYTLIQSKDSEYYEFVHEEESYLIQNCGSSLKEHISILNNKEIFNGGYLPCDGPGFGYRLVN</sequence>
<organism evidence="1 2">
    <name type="scientific">Flagellimonas iocasae</name>
    <dbReference type="NCBI Taxonomy" id="2055905"/>
    <lineage>
        <taxon>Bacteria</taxon>
        <taxon>Pseudomonadati</taxon>
        <taxon>Bacteroidota</taxon>
        <taxon>Flavobacteriia</taxon>
        <taxon>Flavobacteriales</taxon>
        <taxon>Flavobacteriaceae</taxon>
        <taxon>Flagellimonas</taxon>
    </lineage>
</organism>
<protein>
    <recommendedName>
        <fullName evidence="3">Lipoprotein</fullName>
    </recommendedName>
</protein>
<dbReference type="RefSeq" id="WP_379829885.1">
    <property type="nucleotide sequence ID" value="NZ_JBHUHU010000001.1"/>
</dbReference>
<evidence type="ECO:0000313" key="1">
    <source>
        <dbReference type="EMBL" id="MFD2099124.1"/>
    </source>
</evidence>
<reference evidence="2" key="1">
    <citation type="journal article" date="2019" name="Int. J. Syst. Evol. Microbiol.">
        <title>The Global Catalogue of Microorganisms (GCM) 10K type strain sequencing project: providing services to taxonomists for standard genome sequencing and annotation.</title>
        <authorList>
            <consortium name="The Broad Institute Genomics Platform"/>
            <consortium name="The Broad Institute Genome Sequencing Center for Infectious Disease"/>
            <person name="Wu L."/>
            <person name="Ma J."/>
        </authorList>
    </citation>
    <scope>NUCLEOTIDE SEQUENCE [LARGE SCALE GENOMIC DNA]</scope>
    <source>
        <strain evidence="2">JCM 3389</strain>
    </source>
</reference>
<gene>
    <name evidence="1" type="ORF">ACFSJE_05010</name>
</gene>
<dbReference type="EMBL" id="JBHUHU010000001">
    <property type="protein sequence ID" value="MFD2099124.1"/>
    <property type="molecule type" value="Genomic_DNA"/>
</dbReference>
<comment type="caution">
    <text evidence="1">The sequence shown here is derived from an EMBL/GenBank/DDBJ whole genome shotgun (WGS) entry which is preliminary data.</text>
</comment>
<dbReference type="Proteomes" id="UP001597342">
    <property type="component" value="Unassembled WGS sequence"/>
</dbReference>
<evidence type="ECO:0000313" key="2">
    <source>
        <dbReference type="Proteomes" id="UP001597342"/>
    </source>
</evidence>
<proteinExistence type="predicted"/>